<keyword evidence="6" id="KW-0902">Two-component regulatory system</keyword>
<organism evidence="9 10">
    <name type="scientific">Niastella populi</name>
    <dbReference type="NCBI Taxonomy" id="550983"/>
    <lineage>
        <taxon>Bacteria</taxon>
        <taxon>Pseudomonadati</taxon>
        <taxon>Bacteroidota</taxon>
        <taxon>Chitinophagia</taxon>
        <taxon>Chitinophagales</taxon>
        <taxon>Chitinophagaceae</taxon>
        <taxon>Niastella</taxon>
    </lineage>
</organism>
<dbReference type="STRING" id="550983.A4R26_23455"/>
<dbReference type="Gene3D" id="3.30.565.10">
    <property type="entry name" value="Histidine kinase-like ATPase, C-terminal domain"/>
    <property type="match status" value="1"/>
</dbReference>
<evidence type="ECO:0000256" key="6">
    <source>
        <dbReference type="ARBA" id="ARBA00023012"/>
    </source>
</evidence>
<dbReference type="SUPFAM" id="SSF47384">
    <property type="entry name" value="Homodimeric domain of signal transducing histidine kinase"/>
    <property type="match status" value="1"/>
</dbReference>
<keyword evidence="10" id="KW-1185">Reference proteome</keyword>
<accession>A0A1V9FHL3</accession>
<evidence type="ECO:0000313" key="9">
    <source>
        <dbReference type="EMBL" id="OQP57868.1"/>
    </source>
</evidence>
<keyword evidence="5" id="KW-0418">Kinase</keyword>
<dbReference type="PANTHER" id="PTHR45453">
    <property type="entry name" value="PHOSPHATE REGULON SENSOR PROTEIN PHOR"/>
    <property type="match status" value="1"/>
</dbReference>
<dbReference type="EMBL" id="LWBP01000190">
    <property type="protein sequence ID" value="OQP57868.1"/>
    <property type="molecule type" value="Genomic_DNA"/>
</dbReference>
<dbReference type="InterPro" id="IPR003661">
    <property type="entry name" value="HisK_dim/P_dom"/>
</dbReference>
<dbReference type="GO" id="GO:0004721">
    <property type="term" value="F:phosphoprotein phosphatase activity"/>
    <property type="evidence" value="ECO:0007669"/>
    <property type="project" value="TreeGrafter"/>
</dbReference>
<dbReference type="InterPro" id="IPR050351">
    <property type="entry name" value="BphY/WalK/GraS-like"/>
</dbReference>
<comment type="catalytic activity">
    <reaction evidence="1">
        <text>ATP + protein L-histidine = ADP + protein N-phospho-L-histidine.</text>
        <dbReference type="EC" id="2.7.13.3"/>
    </reaction>
</comment>
<dbReference type="SMART" id="SM00388">
    <property type="entry name" value="HisKA"/>
    <property type="match status" value="1"/>
</dbReference>
<dbReference type="GO" id="GO:0005886">
    <property type="term" value="C:plasma membrane"/>
    <property type="evidence" value="ECO:0007669"/>
    <property type="project" value="TreeGrafter"/>
</dbReference>
<dbReference type="Proteomes" id="UP000192276">
    <property type="component" value="Unassembled WGS sequence"/>
</dbReference>
<dbReference type="CDD" id="cd00082">
    <property type="entry name" value="HisKA"/>
    <property type="match status" value="1"/>
</dbReference>
<feature type="transmembrane region" description="Helical" evidence="7">
    <location>
        <begin position="35"/>
        <end position="56"/>
    </location>
</feature>
<dbReference type="PROSITE" id="PS50109">
    <property type="entry name" value="HIS_KIN"/>
    <property type="match status" value="1"/>
</dbReference>
<dbReference type="GO" id="GO:0000155">
    <property type="term" value="F:phosphorelay sensor kinase activity"/>
    <property type="evidence" value="ECO:0007669"/>
    <property type="project" value="InterPro"/>
</dbReference>
<dbReference type="SUPFAM" id="SSF55874">
    <property type="entry name" value="ATPase domain of HSP90 chaperone/DNA topoisomerase II/histidine kinase"/>
    <property type="match status" value="1"/>
</dbReference>
<name>A0A1V9FHL3_9BACT</name>
<dbReference type="InterPro" id="IPR004358">
    <property type="entry name" value="Sig_transdc_His_kin-like_C"/>
</dbReference>
<evidence type="ECO:0000256" key="7">
    <source>
        <dbReference type="SAM" id="Phobius"/>
    </source>
</evidence>
<evidence type="ECO:0000259" key="8">
    <source>
        <dbReference type="PROSITE" id="PS50109"/>
    </source>
</evidence>
<dbReference type="Pfam" id="PF00512">
    <property type="entry name" value="HisKA"/>
    <property type="match status" value="1"/>
</dbReference>
<keyword evidence="3" id="KW-0597">Phosphoprotein</keyword>
<protein>
    <recommendedName>
        <fullName evidence="2">histidine kinase</fullName>
        <ecNumber evidence="2">2.7.13.3</ecNumber>
    </recommendedName>
</protein>
<evidence type="ECO:0000313" key="10">
    <source>
        <dbReference type="Proteomes" id="UP000192276"/>
    </source>
</evidence>
<proteinExistence type="predicted"/>
<keyword evidence="7" id="KW-1133">Transmembrane helix</keyword>
<dbReference type="InterPro" id="IPR003594">
    <property type="entry name" value="HATPase_dom"/>
</dbReference>
<dbReference type="AlphaFoldDB" id="A0A1V9FHL3"/>
<evidence type="ECO:0000256" key="3">
    <source>
        <dbReference type="ARBA" id="ARBA00022553"/>
    </source>
</evidence>
<gene>
    <name evidence="9" type="ORF">A4R26_23455</name>
</gene>
<dbReference type="PRINTS" id="PR00344">
    <property type="entry name" value="BCTRLSENSOR"/>
</dbReference>
<evidence type="ECO:0000256" key="5">
    <source>
        <dbReference type="ARBA" id="ARBA00022777"/>
    </source>
</evidence>
<dbReference type="CDD" id="cd00075">
    <property type="entry name" value="HATPase"/>
    <property type="match status" value="1"/>
</dbReference>
<dbReference type="Gene3D" id="1.10.287.130">
    <property type="match status" value="1"/>
</dbReference>
<sequence>MLTEIKRSAGSSINSSILITFLSRIWFMMKHPIVIYKVVAVIAFVVLASVQFFLLFNMYRMEDEHYYAIEKQKLHDVYEPVIRNDKLYPGAVQIIDKHVYKYIDTLGMLYERKQFRAFDTLRQLMCDSMFAELRAKSCGDSLVQDMKKQLGITDSLQYCLLIGNIDFAFEARKYIPVYTRGHKYPLINPAIQDRSGIRISGVLKDINGKNTISSLVVSSPLARSYKMDFALHIDTPDRVWGVIKKMMRVFMLSLFSIFSVLVIFYITFRNWLKQKKLADMQTDFINNITHEFHTPLSAIMVANKSLQNEKLTEKKENVSSLTGVIGRQSDRLKKLIGQVIDVSVGRMVKLNKTTLSLNDLLEDVLLDYRLNISDSSVQLDFENHTTYDQVAVDVFYFTTMLQNIIDNGIKYNNSAPKMITVSTTNTDEHVLLSIKDNGIGMSDAITRRIFDKFYRAPNWKKEPIQGLGLGLHYARQCVEAHNWKLDVKSKPGEGSEFIIFIPCQH</sequence>
<comment type="caution">
    <text evidence="9">The sequence shown here is derived from an EMBL/GenBank/DDBJ whole genome shotgun (WGS) entry which is preliminary data.</text>
</comment>
<dbReference type="GO" id="GO:0016036">
    <property type="term" value="P:cellular response to phosphate starvation"/>
    <property type="evidence" value="ECO:0007669"/>
    <property type="project" value="TreeGrafter"/>
</dbReference>
<dbReference type="InterPro" id="IPR005467">
    <property type="entry name" value="His_kinase_dom"/>
</dbReference>
<dbReference type="PANTHER" id="PTHR45453:SF1">
    <property type="entry name" value="PHOSPHATE REGULON SENSOR PROTEIN PHOR"/>
    <property type="match status" value="1"/>
</dbReference>
<feature type="transmembrane region" description="Helical" evidence="7">
    <location>
        <begin position="249"/>
        <end position="268"/>
    </location>
</feature>
<dbReference type="InterPro" id="IPR036890">
    <property type="entry name" value="HATPase_C_sf"/>
</dbReference>
<feature type="domain" description="Histidine kinase" evidence="8">
    <location>
        <begin position="287"/>
        <end position="505"/>
    </location>
</feature>
<evidence type="ECO:0000256" key="4">
    <source>
        <dbReference type="ARBA" id="ARBA00022679"/>
    </source>
</evidence>
<evidence type="ECO:0000256" key="1">
    <source>
        <dbReference type="ARBA" id="ARBA00000085"/>
    </source>
</evidence>
<evidence type="ECO:0000256" key="2">
    <source>
        <dbReference type="ARBA" id="ARBA00012438"/>
    </source>
</evidence>
<keyword evidence="4" id="KW-0808">Transferase</keyword>
<dbReference type="SMART" id="SM00387">
    <property type="entry name" value="HATPase_c"/>
    <property type="match status" value="1"/>
</dbReference>
<keyword evidence="7" id="KW-0472">Membrane</keyword>
<dbReference type="EC" id="2.7.13.3" evidence="2"/>
<dbReference type="InterPro" id="IPR036097">
    <property type="entry name" value="HisK_dim/P_sf"/>
</dbReference>
<reference evidence="10" key="1">
    <citation type="submission" date="2016-04" db="EMBL/GenBank/DDBJ databases">
        <authorList>
            <person name="Chen L."/>
            <person name="Zhuang W."/>
            <person name="Wang G."/>
        </authorList>
    </citation>
    <scope>NUCLEOTIDE SEQUENCE [LARGE SCALE GENOMIC DNA]</scope>
    <source>
        <strain evidence="10">208</strain>
    </source>
</reference>
<dbReference type="Pfam" id="PF02518">
    <property type="entry name" value="HATPase_c"/>
    <property type="match status" value="1"/>
</dbReference>
<keyword evidence="7" id="KW-0812">Transmembrane</keyword>